<accession>A0A6P1DQE4</accession>
<keyword evidence="3 5" id="KW-1133">Transmembrane helix</keyword>
<evidence type="ECO:0000313" key="7">
    <source>
        <dbReference type="EMBL" id="NEX19373.1"/>
    </source>
</evidence>
<evidence type="ECO:0000256" key="2">
    <source>
        <dbReference type="ARBA" id="ARBA00022692"/>
    </source>
</evidence>
<feature type="transmembrane region" description="Helical" evidence="5">
    <location>
        <begin position="249"/>
        <end position="266"/>
    </location>
</feature>
<keyword evidence="7" id="KW-0436">Ligase</keyword>
<dbReference type="Pfam" id="PF04932">
    <property type="entry name" value="Wzy_C"/>
    <property type="match status" value="1"/>
</dbReference>
<dbReference type="GO" id="GO:0016874">
    <property type="term" value="F:ligase activity"/>
    <property type="evidence" value="ECO:0007669"/>
    <property type="project" value="UniProtKB-KW"/>
</dbReference>
<comment type="subcellular location">
    <subcellularLocation>
        <location evidence="1">Membrane</location>
        <topology evidence="1">Multi-pass membrane protein</topology>
    </subcellularLocation>
</comment>
<proteinExistence type="predicted"/>
<dbReference type="PANTHER" id="PTHR37422">
    <property type="entry name" value="TEICHURONIC ACID BIOSYNTHESIS PROTEIN TUAE"/>
    <property type="match status" value="1"/>
</dbReference>
<comment type="caution">
    <text evidence="7">The sequence shown here is derived from an EMBL/GenBank/DDBJ whole genome shotgun (WGS) entry which is preliminary data.</text>
</comment>
<evidence type="ECO:0000313" key="8">
    <source>
        <dbReference type="Proteomes" id="UP000471640"/>
    </source>
</evidence>
<feature type="transmembrane region" description="Helical" evidence="5">
    <location>
        <begin position="393"/>
        <end position="410"/>
    </location>
</feature>
<feature type="transmembrane region" description="Helical" evidence="5">
    <location>
        <begin position="221"/>
        <end position="237"/>
    </location>
</feature>
<evidence type="ECO:0000259" key="6">
    <source>
        <dbReference type="Pfam" id="PF04932"/>
    </source>
</evidence>
<sequence length="446" mass="48645">MAPLRKLLSRLDAERIILTLAPAFLAVSTATINVAYYEVHGPTLHALMLLSLIWLYLRWRRGQPLERGRTGSLLSAIFLAYALIAVLAAGMAGFNTDALNRLEHFSYFLAGALLIPFLVAARIRPLWLWSAVAAAALLSGLYAFWEVQTLGPAFEQTTGMSYRAGGSKRKQIPFGDIATLAAVLSGLAACVYYPRRRILSVLFLLAALGGSYASFASGTRSAWLFFPTGILVIALYLMQQYPAQRRQLFAGLAALFLVAGIALVQSDQIRDRFAMAVSELADYANGDGVQPGNSLGERFEMWRGAWMAYQAHPWLGIGVGQLNSHFKEVADRGLISQAIVAFNQGEGHTHAHNDYIHTLATRGLVGLGSLLLLYLVPLGVFARTALARHDPELRGIGYAGILTILAYMQFSLTDSILLMRITAGYFVLLTCWLLAMSLAGSRAESL</sequence>
<dbReference type="PANTHER" id="PTHR37422:SF13">
    <property type="entry name" value="LIPOPOLYSACCHARIDE BIOSYNTHESIS PROTEIN PA4999-RELATED"/>
    <property type="match status" value="1"/>
</dbReference>
<evidence type="ECO:0000256" key="4">
    <source>
        <dbReference type="ARBA" id="ARBA00023136"/>
    </source>
</evidence>
<keyword evidence="4 5" id="KW-0472">Membrane</keyword>
<reference evidence="8" key="1">
    <citation type="journal article" date="2020" name="Microbiol. Resour. Announc.">
        <title>Draft Genome Sequences of Thiorhodococcus mannitoliphagus and Thiorhodococcus minor, Purple Sulfur Photosynthetic Bacteria in the Gammaproteobacterial Family Chromatiaceae.</title>
        <authorList>
            <person name="Aviles F.A."/>
            <person name="Meyer T.E."/>
            <person name="Kyndt J.A."/>
        </authorList>
    </citation>
    <scope>NUCLEOTIDE SEQUENCE [LARGE SCALE GENOMIC DNA]</scope>
    <source>
        <strain evidence="8">DSM 18266</strain>
    </source>
</reference>
<dbReference type="InterPro" id="IPR051533">
    <property type="entry name" value="WaaL-like"/>
</dbReference>
<feature type="transmembrane region" description="Helical" evidence="5">
    <location>
        <begin position="172"/>
        <end position="193"/>
    </location>
</feature>
<evidence type="ECO:0000256" key="5">
    <source>
        <dbReference type="SAM" id="Phobius"/>
    </source>
</evidence>
<feature type="transmembrane region" description="Helical" evidence="5">
    <location>
        <begin position="363"/>
        <end position="381"/>
    </location>
</feature>
<dbReference type="EMBL" id="JAAIJR010000008">
    <property type="protein sequence ID" value="NEX19373.1"/>
    <property type="molecule type" value="Genomic_DNA"/>
</dbReference>
<dbReference type="AlphaFoldDB" id="A0A6P1DQE4"/>
<keyword evidence="8" id="KW-1185">Reference proteome</keyword>
<reference evidence="7 8" key="2">
    <citation type="submission" date="2020-02" db="EMBL/GenBank/DDBJ databases">
        <title>Genome sequences of Thiorhodococcus mannitoliphagus and Thiorhodococcus minor, purple sulfur photosynthetic bacteria in the gammaproteobacterial family, Chromatiaceae.</title>
        <authorList>
            <person name="Aviles F.A."/>
            <person name="Meyer T.E."/>
            <person name="Kyndt J.A."/>
        </authorList>
    </citation>
    <scope>NUCLEOTIDE SEQUENCE [LARGE SCALE GENOMIC DNA]</scope>
    <source>
        <strain evidence="7 8">DSM 18266</strain>
    </source>
</reference>
<gene>
    <name evidence="7" type="ORF">G3480_03425</name>
</gene>
<feature type="transmembrane region" description="Helical" evidence="5">
    <location>
        <begin position="43"/>
        <end position="59"/>
    </location>
</feature>
<feature type="transmembrane region" description="Helical" evidence="5">
    <location>
        <begin position="198"/>
        <end position="215"/>
    </location>
</feature>
<name>A0A6P1DQE4_9GAMM</name>
<evidence type="ECO:0000256" key="3">
    <source>
        <dbReference type="ARBA" id="ARBA00022989"/>
    </source>
</evidence>
<feature type="transmembrane region" description="Helical" evidence="5">
    <location>
        <begin position="416"/>
        <end position="439"/>
    </location>
</feature>
<keyword evidence="2 5" id="KW-0812">Transmembrane</keyword>
<dbReference type="InterPro" id="IPR007016">
    <property type="entry name" value="O-antigen_ligase-rel_domated"/>
</dbReference>
<feature type="transmembrane region" description="Helical" evidence="5">
    <location>
        <begin position="126"/>
        <end position="145"/>
    </location>
</feature>
<protein>
    <submittedName>
        <fullName evidence="7">O-antigen ligase family protein</fullName>
    </submittedName>
</protein>
<feature type="transmembrane region" description="Helical" evidence="5">
    <location>
        <begin position="16"/>
        <end position="37"/>
    </location>
</feature>
<dbReference type="Proteomes" id="UP000471640">
    <property type="component" value="Unassembled WGS sequence"/>
</dbReference>
<feature type="transmembrane region" description="Helical" evidence="5">
    <location>
        <begin position="71"/>
        <end position="92"/>
    </location>
</feature>
<evidence type="ECO:0000256" key="1">
    <source>
        <dbReference type="ARBA" id="ARBA00004141"/>
    </source>
</evidence>
<feature type="domain" description="O-antigen ligase-related" evidence="6">
    <location>
        <begin position="206"/>
        <end position="369"/>
    </location>
</feature>
<feature type="transmembrane region" description="Helical" evidence="5">
    <location>
        <begin position="104"/>
        <end position="121"/>
    </location>
</feature>
<dbReference type="GO" id="GO:0016020">
    <property type="term" value="C:membrane"/>
    <property type="evidence" value="ECO:0007669"/>
    <property type="project" value="UniProtKB-SubCell"/>
</dbReference>
<organism evidence="7 8">
    <name type="scientific">Thiorhodococcus mannitoliphagus</name>
    <dbReference type="NCBI Taxonomy" id="329406"/>
    <lineage>
        <taxon>Bacteria</taxon>
        <taxon>Pseudomonadati</taxon>
        <taxon>Pseudomonadota</taxon>
        <taxon>Gammaproteobacteria</taxon>
        <taxon>Chromatiales</taxon>
        <taxon>Chromatiaceae</taxon>
        <taxon>Thiorhodococcus</taxon>
    </lineage>
</organism>